<evidence type="ECO:0000256" key="7">
    <source>
        <dbReference type="SAM" id="MobiDB-lite"/>
    </source>
</evidence>
<feature type="region of interest" description="Disordered" evidence="7">
    <location>
        <begin position="88"/>
        <end position="112"/>
    </location>
</feature>
<evidence type="ECO:0000256" key="6">
    <source>
        <dbReference type="ARBA" id="ARBA00023242"/>
    </source>
</evidence>
<keyword evidence="9" id="KW-1185">Reference proteome</keyword>
<dbReference type="GO" id="GO:0031573">
    <property type="term" value="P:mitotic intra-S DNA damage checkpoint signaling"/>
    <property type="evidence" value="ECO:0007669"/>
    <property type="project" value="TreeGrafter"/>
</dbReference>
<dbReference type="RefSeq" id="XP_033817883.1">
    <property type="nucleotide sequence ID" value="XM_033961992.1"/>
</dbReference>
<dbReference type="GO" id="GO:0031297">
    <property type="term" value="P:replication fork processing"/>
    <property type="evidence" value="ECO:0007669"/>
    <property type="project" value="TreeGrafter"/>
</dbReference>
<dbReference type="OrthoDB" id="343092at2759"/>
<evidence type="ECO:0000313" key="13">
    <source>
        <dbReference type="RefSeq" id="XP_033817885.1"/>
    </source>
</evidence>
<dbReference type="RefSeq" id="XP_033817886.1">
    <property type="nucleotide sequence ID" value="XM_033961995.1"/>
</dbReference>
<keyword evidence="5" id="KW-0234">DNA repair</keyword>
<dbReference type="InterPro" id="IPR042530">
    <property type="entry name" value="EME1/EME2_C"/>
</dbReference>
<evidence type="ECO:0000313" key="14">
    <source>
        <dbReference type="RefSeq" id="XP_033817886.1"/>
    </source>
</evidence>
<sequence length="567" mass="63424">MKSTLPSSSDSEDEELPKFTFLQHLSRRTCPLIVLESSDSETSCCSSGGASQEQPRAIPCEKRLAMISSEEEEQIVCLTERLKGRFMTSSSDTKLSVSQQPSSKASVSSDGSVGLGTDSYLSMQAQQVWQATAFPSGETLDYDGVTGVSMSKPLHEPLVGQLEHPGSTGDAHEVEADPTVPPPQKKVKQNQGMERAQQEALWKKRAQEGLQTNNRKSFQEQEKARRAVLARAVKAQRPEECLKHIQVLIDPALLQLEGGGQLLSALQAMQSSCKIEKQTLPYSICWRRRVLASQVEEDSWLEEPNVVVLVPREEFVSMIHSSKQVCSEVAGAQRNLRSFVEHILAKSTGKTISLAVVQMEQHFRTQNHQSQKKLRNTGLNGNAQEKQKRRKRKEGALPVSSRVDIEEALVDLQLHTGMQVRFLETWKEFADFTSMFTKAVAEAPFKHEREKTGFSFYLEGDWSGGVKVDRCGKGLLQVWKRQIQQLNRVSMEIANAVVSNYPSPQLLVQAYHRCLSEHERQNLLADILVRRGEGVISTSRRVGPELSKRIYLQLTSDISDLLLEISP</sequence>
<dbReference type="GO" id="GO:0005634">
    <property type="term" value="C:nucleus"/>
    <property type="evidence" value="ECO:0007669"/>
    <property type="project" value="UniProtKB-SubCell"/>
</dbReference>
<keyword evidence="10 11" id="KW-0378">Hydrolase</keyword>
<dbReference type="Proteomes" id="UP000515159">
    <property type="component" value="Chromosome 10"/>
</dbReference>
<evidence type="ECO:0000313" key="9">
    <source>
        <dbReference type="Proteomes" id="UP000515159"/>
    </source>
</evidence>
<dbReference type="GO" id="GO:0003677">
    <property type="term" value="F:DNA binding"/>
    <property type="evidence" value="ECO:0007669"/>
    <property type="project" value="InterPro"/>
</dbReference>
<evidence type="ECO:0000259" key="8">
    <source>
        <dbReference type="SMART" id="SM00891"/>
    </source>
</evidence>
<comment type="subcellular location">
    <subcellularLocation>
        <location evidence="1">Nucleus</location>
    </subcellularLocation>
</comment>
<evidence type="ECO:0000313" key="15">
    <source>
        <dbReference type="RefSeq" id="XP_033817888.1"/>
    </source>
</evidence>
<dbReference type="SMART" id="SM00891">
    <property type="entry name" value="ERCC4"/>
    <property type="match status" value="1"/>
</dbReference>
<keyword evidence="4" id="KW-0233">DNA recombination</keyword>
<evidence type="ECO:0000256" key="3">
    <source>
        <dbReference type="ARBA" id="ARBA00022763"/>
    </source>
</evidence>
<dbReference type="RefSeq" id="XP_033817888.1">
    <property type="nucleotide sequence ID" value="XM_033961997.1"/>
</dbReference>
<dbReference type="InterPro" id="IPR006166">
    <property type="entry name" value="ERCC4_domain"/>
</dbReference>
<feature type="compositionally biased region" description="Low complexity" evidence="7">
    <location>
        <begin position="96"/>
        <end position="112"/>
    </location>
</feature>
<evidence type="ECO:0000313" key="10">
    <source>
        <dbReference type="RefSeq" id="XP_033817882.1"/>
    </source>
</evidence>
<dbReference type="CTD" id="146956"/>
<protein>
    <submittedName>
        <fullName evidence="10 11">Crossover junction endonuclease EME1</fullName>
    </submittedName>
</protein>
<dbReference type="Pfam" id="PF02732">
    <property type="entry name" value="ERCC4"/>
    <property type="match status" value="1"/>
</dbReference>
<accession>A0A6P8ST54</accession>
<dbReference type="Pfam" id="PF21292">
    <property type="entry name" value="EME1-MUS81_C"/>
    <property type="match status" value="1"/>
</dbReference>
<evidence type="ECO:0000256" key="5">
    <source>
        <dbReference type="ARBA" id="ARBA00023204"/>
    </source>
</evidence>
<organism evidence="9 14">
    <name type="scientific">Geotrypetes seraphini</name>
    <name type="common">Gaboon caecilian</name>
    <name type="synonym">Caecilia seraphini</name>
    <dbReference type="NCBI Taxonomy" id="260995"/>
    <lineage>
        <taxon>Eukaryota</taxon>
        <taxon>Metazoa</taxon>
        <taxon>Chordata</taxon>
        <taxon>Craniata</taxon>
        <taxon>Vertebrata</taxon>
        <taxon>Euteleostomi</taxon>
        <taxon>Amphibia</taxon>
        <taxon>Gymnophiona</taxon>
        <taxon>Geotrypetes</taxon>
    </lineage>
</organism>
<feature type="region of interest" description="Disordered" evidence="7">
    <location>
        <begin position="162"/>
        <end position="221"/>
    </location>
</feature>
<evidence type="ECO:0000256" key="4">
    <source>
        <dbReference type="ARBA" id="ARBA00023172"/>
    </source>
</evidence>
<dbReference type="GO" id="GO:0006302">
    <property type="term" value="P:double-strand break repair"/>
    <property type="evidence" value="ECO:0007669"/>
    <property type="project" value="TreeGrafter"/>
</dbReference>
<dbReference type="PANTHER" id="PTHR21077:SF7">
    <property type="entry name" value="CROSSOVER JUNCTION ENDONUCLEASE EME1"/>
    <property type="match status" value="1"/>
</dbReference>
<reference evidence="10 11" key="1">
    <citation type="submission" date="2025-04" db="UniProtKB">
        <authorList>
            <consortium name="RefSeq"/>
        </authorList>
    </citation>
    <scope>IDENTIFICATION</scope>
</reference>
<dbReference type="AlphaFoldDB" id="A0A6P8ST54"/>
<dbReference type="RefSeq" id="XP_033817884.1">
    <property type="nucleotide sequence ID" value="XM_033961993.1"/>
</dbReference>
<gene>
    <name evidence="10 11 12 13 14 15" type="primary">EME1</name>
</gene>
<feature type="domain" description="ERCC4" evidence="8">
    <location>
        <begin position="246"/>
        <end position="512"/>
    </location>
</feature>
<evidence type="ECO:0000313" key="11">
    <source>
        <dbReference type="RefSeq" id="XP_033817883.1"/>
    </source>
</evidence>
<dbReference type="GO" id="GO:0008821">
    <property type="term" value="F:crossover junction DNA endonuclease activity"/>
    <property type="evidence" value="ECO:0007669"/>
    <property type="project" value="TreeGrafter"/>
</dbReference>
<evidence type="ECO:0000256" key="2">
    <source>
        <dbReference type="ARBA" id="ARBA00005313"/>
    </source>
</evidence>
<dbReference type="Gene3D" id="3.40.50.10130">
    <property type="match status" value="1"/>
</dbReference>
<keyword evidence="3" id="KW-0227">DNA damage</keyword>
<dbReference type="FunFam" id="1.10.150.670:FF:000002">
    <property type="entry name" value="Crossover junction endonuclease EME1"/>
    <property type="match status" value="1"/>
</dbReference>
<dbReference type="InterPro" id="IPR033310">
    <property type="entry name" value="Mms4/EME1/EME2"/>
</dbReference>
<dbReference type="RefSeq" id="XP_033817882.1">
    <property type="nucleotide sequence ID" value="XM_033961991.1"/>
</dbReference>
<keyword evidence="10 11" id="KW-0540">Nuclease</keyword>
<name>A0A6P8ST54_GEOSA</name>
<feature type="region of interest" description="Disordered" evidence="7">
    <location>
        <begin position="366"/>
        <end position="397"/>
    </location>
</feature>
<dbReference type="Gene3D" id="1.10.150.670">
    <property type="entry name" value="Crossover junction endonuclease EME1, DNA-binding domain"/>
    <property type="match status" value="1"/>
</dbReference>
<dbReference type="PANTHER" id="PTHR21077">
    <property type="entry name" value="EME1 PROTEIN"/>
    <property type="match status" value="1"/>
</dbReference>
<evidence type="ECO:0000313" key="12">
    <source>
        <dbReference type="RefSeq" id="XP_033817884.1"/>
    </source>
</evidence>
<keyword evidence="6" id="KW-0539">Nucleus</keyword>
<dbReference type="KEGG" id="gsh:117368392"/>
<dbReference type="GO" id="GO:0000712">
    <property type="term" value="P:resolution of meiotic recombination intermediates"/>
    <property type="evidence" value="ECO:0007669"/>
    <property type="project" value="TreeGrafter"/>
</dbReference>
<evidence type="ECO:0000256" key="1">
    <source>
        <dbReference type="ARBA" id="ARBA00004123"/>
    </source>
</evidence>
<keyword evidence="10 11" id="KW-0255">Endonuclease</keyword>
<dbReference type="GO" id="GO:0048476">
    <property type="term" value="C:Holliday junction resolvase complex"/>
    <property type="evidence" value="ECO:0007669"/>
    <property type="project" value="InterPro"/>
</dbReference>
<comment type="similarity">
    <text evidence="2">Belongs to the EME1/MMS4 family.</text>
</comment>
<proteinExistence type="inferred from homology"/>
<dbReference type="RefSeq" id="XP_033817885.1">
    <property type="nucleotide sequence ID" value="XM_033961994.1"/>
</dbReference>
<dbReference type="GeneID" id="117368392"/>